<accession>A0ABQ7TUX1</accession>
<evidence type="ECO:0000313" key="4">
    <source>
        <dbReference type="Proteomes" id="UP000826656"/>
    </source>
</evidence>
<gene>
    <name evidence="3" type="ORF">KY290_037056</name>
</gene>
<feature type="domain" description="DUF1985" evidence="2">
    <location>
        <begin position="124"/>
        <end position="164"/>
    </location>
</feature>
<comment type="caution">
    <text evidence="3">The sequence shown here is derived from an EMBL/GenBank/DDBJ whole genome shotgun (WGS) entry which is preliminary data.</text>
</comment>
<dbReference type="Proteomes" id="UP000826656">
    <property type="component" value="Unassembled WGS sequence"/>
</dbReference>
<name>A0ABQ7TUX1_SOLTU</name>
<dbReference type="InterPro" id="IPR015410">
    <property type="entry name" value="DUF1985"/>
</dbReference>
<dbReference type="PANTHER" id="PTHR48449:SF1">
    <property type="entry name" value="DUF1985 DOMAIN-CONTAINING PROTEIN"/>
    <property type="match status" value="1"/>
</dbReference>
<dbReference type="Pfam" id="PF09331">
    <property type="entry name" value="DUF1985"/>
    <property type="match status" value="1"/>
</dbReference>
<sequence>MTVKKESEKGDDIKSGKYAEEETEKDDEELIILSIDKFQVKMPIDNPTNLTGDFVVKSVMDIKFDDFRKTFRDKNWRISLSLAVLDTLLPEDNNVHFQMIMMYDLLKRRTNYKGDDVDALKDENKKMDEIWINYCDMSVCFGMKEFAIVTGLRCHPLSKVTPFKKSR</sequence>
<proteinExistence type="predicted"/>
<evidence type="ECO:0000313" key="3">
    <source>
        <dbReference type="EMBL" id="KAH0738351.1"/>
    </source>
</evidence>
<evidence type="ECO:0000259" key="2">
    <source>
        <dbReference type="Pfam" id="PF09331"/>
    </source>
</evidence>
<protein>
    <recommendedName>
        <fullName evidence="2">DUF1985 domain-containing protein</fullName>
    </recommendedName>
</protein>
<keyword evidence="4" id="KW-1185">Reference proteome</keyword>
<feature type="compositionally biased region" description="Basic and acidic residues" evidence="1">
    <location>
        <begin position="1"/>
        <end position="20"/>
    </location>
</feature>
<feature type="region of interest" description="Disordered" evidence="1">
    <location>
        <begin position="1"/>
        <end position="24"/>
    </location>
</feature>
<dbReference type="PANTHER" id="PTHR48449">
    <property type="entry name" value="DUF1985 DOMAIN-CONTAINING PROTEIN"/>
    <property type="match status" value="1"/>
</dbReference>
<organism evidence="3 4">
    <name type="scientific">Solanum tuberosum</name>
    <name type="common">Potato</name>
    <dbReference type="NCBI Taxonomy" id="4113"/>
    <lineage>
        <taxon>Eukaryota</taxon>
        <taxon>Viridiplantae</taxon>
        <taxon>Streptophyta</taxon>
        <taxon>Embryophyta</taxon>
        <taxon>Tracheophyta</taxon>
        <taxon>Spermatophyta</taxon>
        <taxon>Magnoliopsida</taxon>
        <taxon>eudicotyledons</taxon>
        <taxon>Gunneridae</taxon>
        <taxon>Pentapetalae</taxon>
        <taxon>asterids</taxon>
        <taxon>lamiids</taxon>
        <taxon>Solanales</taxon>
        <taxon>Solanaceae</taxon>
        <taxon>Solanoideae</taxon>
        <taxon>Solaneae</taxon>
        <taxon>Solanum</taxon>
    </lineage>
</organism>
<reference evidence="3 4" key="1">
    <citation type="journal article" date="2021" name="bioRxiv">
        <title>Chromosome-scale and haplotype-resolved genome assembly of a tetraploid potato cultivar.</title>
        <authorList>
            <person name="Sun H."/>
            <person name="Jiao W.-B."/>
            <person name="Krause K."/>
            <person name="Campoy J.A."/>
            <person name="Goel M."/>
            <person name="Folz-Donahue K."/>
            <person name="Kukat C."/>
            <person name="Huettel B."/>
            <person name="Schneeberger K."/>
        </authorList>
    </citation>
    <scope>NUCLEOTIDE SEQUENCE [LARGE SCALE GENOMIC DNA]</scope>
    <source>
        <strain evidence="3">SolTubOtavaFocal</strain>
        <tissue evidence="3">Leaves</tissue>
    </source>
</reference>
<dbReference type="EMBL" id="JAIVGD010000028">
    <property type="protein sequence ID" value="KAH0738351.1"/>
    <property type="molecule type" value="Genomic_DNA"/>
</dbReference>
<evidence type="ECO:0000256" key="1">
    <source>
        <dbReference type="SAM" id="MobiDB-lite"/>
    </source>
</evidence>